<keyword evidence="2" id="KW-1185">Reference proteome</keyword>
<protein>
    <submittedName>
        <fullName evidence="1">Uncharacterized protein</fullName>
    </submittedName>
</protein>
<evidence type="ECO:0000313" key="1">
    <source>
        <dbReference type="EMBL" id="CAH8306424.1"/>
    </source>
</evidence>
<dbReference type="Proteomes" id="UP001642260">
    <property type="component" value="Unassembled WGS sequence"/>
</dbReference>
<sequence length="185" mass="21014">MPRISSSYQLLIFLCQEKREYQKVRVRHTVVKPIEDRNLKWKDNKVFTDLDNMIQDILNDQLDKRFWEVMANSTSNKRKVHISPPLVQDTNDVEAHNMDILGLAESVQNLTGKLDGINACVAEKVIAKLDAAIQAKVDPRIGLYESESNKKISMLEEEIKNLKQKHGVFIPTEVANSNGGNSIAQ</sequence>
<organism evidence="1 2">
    <name type="scientific">Eruca vesicaria subsp. sativa</name>
    <name type="common">Garden rocket</name>
    <name type="synonym">Eruca sativa</name>
    <dbReference type="NCBI Taxonomy" id="29727"/>
    <lineage>
        <taxon>Eukaryota</taxon>
        <taxon>Viridiplantae</taxon>
        <taxon>Streptophyta</taxon>
        <taxon>Embryophyta</taxon>
        <taxon>Tracheophyta</taxon>
        <taxon>Spermatophyta</taxon>
        <taxon>Magnoliopsida</taxon>
        <taxon>eudicotyledons</taxon>
        <taxon>Gunneridae</taxon>
        <taxon>Pentapetalae</taxon>
        <taxon>rosids</taxon>
        <taxon>malvids</taxon>
        <taxon>Brassicales</taxon>
        <taxon>Brassicaceae</taxon>
        <taxon>Brassiceae</taxon>
        <taxon>Eruca</taxon>
    </lineage>
</organism>
<accession>A0ABC8IZQ6</accession>
<dbReference type="AlphaFoldDB" id="A0ABC8IZQ6"/>
<reference evidence="1 2" key="1">
    <citation type="submission" date="2022-03" db="EMBL/GenBank/DDBJ databases">
        <authorList>
            <person name="Macdonald S."/>
            <person name="Ahmed S."/>
            <person name="Newling K."/>
        </authorList>
    </citation>
    <scope>NUCLEOTIDE SEQUENCE [LARGE SCALE GENOMIC DNA]</scope>
</reference>
<dbReference type="EMBL" id="CAKOAT010064600">
    <property type="protein sequence ID" value="CAH8306424.1"/>
    <property type="molecule type" value="Genomic_DNA"/>
</dbReference>
<gene>
    <name evidence="1" type="ORF">ERUC_LOCUS4551</name>
</gene>
<proteinExistence type="predicted"/>
<evidence type="ECO:0000313" key="2">
    <source>
        <dbReference type="Proteomes" id="UP001642260"/>
    </source>
</evidence>
<comment type="caution">
    <text evidence="1">The sequence shown here is derived from an EMBL/GenBank/DDBJ whole genome shotgun (WGS) entry which is preliminary data.</text>
</comment>
<name>A0ABC8IZQ6_ERUVS</name>